<dbReference type="AlphaFoldDB" id="A0A1Y1W574"/>
<name>A0A1Y1W574_9FUNG</name>
<dbReference type="RefSeq" id="XP_040742178.1">
    <property type="nucleotide sequence ID" value="XM_040888068.1"/>
</dbReference>
<dbReference type="EMBL" id="MCFD01000010">
    <property type="protein sequence ID" value="ORX68364.1"/>
    <property type="molecule type" value="Genomic_DNA"/>
</dbReference>
<sequence>MADPLNHLCHYYYTSNLDIIPHYAYPHTVVIYYEDDGGFVFRGFGERNWDSVTSLEILSNRALSARPYTSGLGPAISYVLTHAPNIHMLSVDIEHVNLPGMVILNRILGIRAEMFTVLDLGTAPMCDVSNLVLPSLKTLAVDCSRRVGVHWLPTFDAKRLVSLELNNTSHDVFLHVLQRAAGDGVVVFSQLDALVVGFGEHSNGTILPDYKTAGLQCSFPRLTNLTIRTLCSYHPDLHWMFRDAPLETLHLVGDTKFINKLDVSCYPNLYSVTAEWDQRGMLPSRVAVESRLLAPVSSIQKLHVALPSLQTLRSLQFGCRDIRSLVLSFTIPNENLQALLHQLPYLVSLNMRYTLTAKAHEDSQGYNQVNLRSIWHHVRCQWPAPISTSLQTLVIDDDKRPPHTDEYSPAFIPLIGTIARVPSLLKLILPNCPLHDDGILIPKTLNDTRIGSLATHFANVEVVFAEFYNS</sequence>
<comment type="caution">
    <text evidence="1">The sequence shown here is derived from an EMBL/GenBank/DDBJ whole genome shotgun (WGS) entry which is preliminary data.</text>
</comment>
<accession>A0A1Y1W574</accession>
<proteinExistence type="predicted"/>
<organism evidence="1 2">
    <name type="scientific">Linderina pennispora</name>
    <dbReference type="NCBI Taxonomy" id="61395"/>
    <lineage>
        <taxon>Eukaryota</taxon>
        <taxon>Fungi</taxon>
        <taxon>Fungi incertae sedis</taxon>
        <taxon>Zoopagomycota</taxon>
        <taxon>Kickxellomycotina</taxon>
        <taxon>Kickxellomycetes</taxon>
        <taxon>Kickxellales</taxon>
        <taxon>Kickxellaceae</taxon>
        <taxon>Linderina</taxon>
    </lineage>
</organism>
<evidence type="ECO:0000313" key="2">
    <source>
        <dbReference type="Proteomes" id="UP000193922"/>
    </source>
</evidence>
<dbReference type="Proteomes" id="UP000193922">
    <property type="component" value="Unassembled WGS sequence"/>
</dbReference>
<evidence type="ECO:0008006" key="3">
    <source>
        <dbReference type="Google" id="ProtNLM"/>
    </source>
</evidence>
<dbReference type="Gene3D" id="3.80.10.10">
    <property type="entry name" value="Ribonuclease Inhibitor"/>
    <property type="match status" value="1"/>
</dbReference>
<dbReference type="GeneID" id="63804716"/>
<protein>
    <recommendedName>
        <fullName evidence="3">RNI-like protein</fullName>
    </recommendedName>
</protein>
<evidence type="ECO:0000313" key="1">
    <source>
        <dbReference type="EMBL" id="ORX68364.1"/>
    </source>
</evidence>
<reference evidence="1 2" key="1">
    <citation type="submission" date="2016-07" db="EMBL/GenBank/DDBJ databases">
        <title>Pervasive Adenine N6-methylation of Active Genes in Fungi.</title>
        <authorList>
            <consortium name="DOE Joint Genome Institute"/>
            <person name="Mondo S.J."/>
            <person name="Dannebaum R.O."/>
            <person name="Kuo R.C."/>
            <person name="Labutti K."/>
            <person name="Haridas S."/>
            <person name="Kuo A."/>
            <person name="Salamov A."/>
            <person name="Ahrendt S.R."/>
            <person name="Lipzen A."/>
            <person name="Sullivan W."/>
            <person name="Andreopoulos W.B."/>
            <person name="Clum A."/>
            <person name="Lindquist E."/>
            <person name="Daum C."/>
            <person name="Ramamoorthy G.K."/>
            <person name="Gryganskyi A."/>
            <person name="Culley D."/>
            <person name="Magnuson J.K."/>
            <person name="James T.Y."/>
            <person name="O'Malley M.A."/>
            <person name="Stajich J.E."/>
            <person name="Spatafora J.W."/>
            <person name="Visel A."/>
            <person name="Grigoriev I.V."/>
        </authorList>
    </citation>
    <scope>NUCLEOTIDE SEQUENCE [LARGE SCALE GENOMIC DNA]</scope>
    <source>
        <strain evidence="1 2">ATCC 12442</strain>
    </source>
</reference>
<gene>
    <name evidence="1" type="ORF">DL89DRAFT_268880</name>
</gene>
<dbReference type="SUPFAM" id="SSF52058">
    <property type="entry name" value="L domain-like"/>
    <property type="match status" value="1"/>
</dbReference>
<keyword evidence="2" id="KW-1185">Reference proteome</keyword>
<dbReference type="InterPro" id="IPR032675">
    <property type="entry name" value="LRR_dom_sf"/>
</dbReference>